<dbReference type="InterPro" id="IPR051907">
    <property type="entry name" value="DoxX-like_oxidoreductase"/>
</dbReference>
<evidence type="ECO:0000256" key="1">
    <source>
        <dbReference type="ARBA" id="ARBA00004651"/>
    </source>
</evidence>
<keyword evidence="5 7" id="KW-1133">Transmembrane helix</keyword>
<evidence type="ECO:0000313" key="9">
    <source>
        <dbReference type="Proteomes" id="UP000581769"/>
    </source>
</evidence>
<comment type="caution">
    <text evidence="8">The sequence shown here is derived from an EMBL/GenBank/DDBJ whole genome shotgun (WGS) entry which is preliminary data.</text>
</comment>
<dbReference type="PANTHER" id="PTHR33452">
    <property type="entry name" value="OXIDOREDUCTASE CATD-RELATED"/>
    <property type="match status" value="1"/>
</dbReference>
<comment type="similarity">
    <text evidence="2">Belongs to the DoxX family.</text>
</comment>
<name>A0A840IT90_9PSEU</name>
<feature type="transmembrane region" description="Helical" evidence="7">
    <location>
        <begin position="47"/>
        <end position="64"/>
    </location>
</feature>
<feature type="transmembrane region" description="Helical" evidence="7">
    <location>
        <begin position="71"/>
        <end position="89"/>
    </location>
</feature>
<evidence type="ECO:0000256" key="3">
    <source>
        <dbReference type="ARBA" id="ARBA00022475"/>
    </source>
</evidence>
<dbReference type="RefSeq" id="WP_184779106.1">
    <property type="nucleotide sequence ID" value="NZ_JACHMG010000001.1"/>
</dbReference>
<dbReference type="PANTHER" id="PTHR33452:SF4">
    <property type="entry name" value="BLL4328 PROTEIN"/>
    <property type="match status" value="1"/>
</dbReference>
<dbReference type="AlphaFoldDB" id="A0A840IT90"/>
<comment type="subcellular location">
    <subcellularLocation>
        <location evidence="1">Cell membrane</location>
        <topology evidence="1">Multi-pass membrane protein</topology>
    </subcellularLocation>
</comment>
<dbReference type="InterPro" id="IPR032808">
    <property type="entry name" value="DoxX"/>
</dbReference>
<evidence type="ECO:0000256" key="2">
    <source>
        <dbReference type="ARBA" id="ARBA00006679"/>
    </source>
</evidence>
<keyword evidence="9" id="KW-1185">Reference proteome</keyword>
<keyword evidence="3" id="KW-1003">Cell membrane</keyword>
<dbReference type="Proteomes" id="UP000581769">
    <property type="component" value="Unassembled WGS sequence"/>
</dbReference>
<accession>A0A840IT90</accession>
<sequence>MHRLDAAREHALGLFRIVIGFLFACHGVKSLFGLLGAGGPAPVGAWPGWWAAVIQFVAGTLVCLGVGTRVAALLGSGSMAFAYFTVHFPRGLFPIENGGEASAMFCWALLVLAFTGPGKFTLARALAALRPRTNAVPRRS</sequence>
<reference evidence="8 9" key="1">
    <citation type="submission" date="2020-08" db="EMBL/GenBank/DDBJ databases">
        <title>Sequencing the genomes of 1000 actinobacteria strains.</title>
        <authorList>
            <person name="Klenk H.-P."/>
        </authorList>
    </citation>
    <scope>NUCLEOTIDE SEQUENCE [LARGE SCALE GENOMIC DNA]</scope>
    <source>
        <strain evidence="8 9">DSM 45859</strain>
    </source>
</reference>
<feature type="transmembrane region" description="Helical" evidence="7">
    <location>
        <begin position="12"/>
        <end position="35"/>
    </location>
</feature>
<dbReference type="EMBL" id="JACHMG010000001">
    <property type="protein sequence ID" value="MBB4684194.1"/>
    <property type="molecule type" value="Genomic_DNA"/>
</dbReference>
<dbReference type="Pfam" id="PF07681">
    <property type="entry name" value="DoxX"/>
    <property type="match status" value="1"/>
</dbReference>
<dbReference type="GO" id="GO:0005886">
    <property type="term" value="C:plasma membrane"/>
    <property type="evidence" value="ECO:0007669"/>
    <property type="project" value="UniProtKB-SubCell"/>
</dbReference>
<keyword evidence="4 7" id="KW-0812">Transmembrane</keyword>
<evidence type="ECO:0000256" key="5">
    <source>
        <dbReference type="ARBA" id="ARBA00022989"/>
    </source>
</evidence>
<gene>
    <name evidence="8" type="ORF">BJY18_001679</name>
</gene>
<organism evidence="8 9">
    <name type="scientific">Amycolatopsis jiangsuensis</name>
    <dbReference type="NCBI Taxonomy" id="1181879"/>
    <lineage>
        <taxon>Bacteria</taxon>
        <taxon>Bacillati</taxon>
        <taxon>Actinomycetota</taxon>
        <taxon>Actinomycetes</taxon>
        <taxon>Pseudonocardiales</taxon>
        <taxon>Pseudonocardiaceae</taxon>
        <taxon>Amycolatopsis</taxon>
    </lineage>
</organism>
<protein>
    <submittedName>
        <fullName evidence="8">Putative oxidoreductase</fullName>
    </submittedName>
</protein>
<proteinExistence type="inferred from homology"/>
<evidence type="ECO:0000256" key="7">
    <source>
        <dbReference type="SAM" id="Phobius"/>
    </source>
</evidence>
<evidence type="ECO:0000313" key="8">
    <source>
        <dbReference type="EMBL" id="MBB4684194.1"/>
    </source>
</evidence>
<feature type="transmembrane region" description="Helical" evidence="7">
    <location>
        <begin position="101"/>
        <end position="122"/>
    </location>
</feature>
<evidence type="ECO:0000256" key="6">
    <source>
        <dbReference type="ARBA" id="ARBA00023136"/>
    </source>
</evidence>
<keyword evidence="6 7" id="KW-0472">Membrane</keyword>
<evidence type="ECO:0000256" key="4">
    <source>
        <dbReference type="ARBA" id="ARBA00022692"/>
    </source>
</evidence>